<accession>N9ZKI1</accession>
<dbReference type="AlphaFoldDB" id="N9ZKI1"/>
<sequence>MYRLLDKKTVLAYRQNRVLFIFTIQHIKADCTASALFRSLLCPSYGLTAVPSGSLANSQL</sequence>
<reference evidence="1 2" key="1">
    <citation type="submission" date="2013-01" db="EMBL/GenBank/DDBJ databases">
        <title>The Genome Sequence of Clostridium bolteae 90B8.</title>
        <authorList>
            <consortium name="The Broad Institute Genome Sequencing Platform"/>
            <person name="Earl A."/>
            <person name="Ward D."/>
            <person name="Feldgarden M."/>
            <person name="Gevers D."/>
            <person name="Courvalin P."/>
            <person name="Lambert T."/>
            <person name="Walker B."/>
            <person name="Young S.K."/>
            <person name="Zeng Q."/>
            <person name="Gargeya S."/>
            <person name="Fitzgerald M."/>
            <person name="Haas B."/>
            <person name="Abouelleil A."/>
            <person name="Alvarado L."/>
            <person name="Arachchi H.M."/>
            <person name="Berlin A.M."/>
            <person name="Chapman S.B."/>
            <person name="Dewar J."/>
            <person name="Goldberg J."/>
            <person name="Griggs A."/>
            <person name="Gujja S."/>
            <person name="Hansen M."/>
            <person name="Howarth C."/>
            <person name="Imamovic A."/>
            <person name="Larimer J."/>
            <person name="McCowan C."/>
            <person name="Murphy C."/>
            <person name="Neiman D."/>
            <person name="Pearson M."/>
            <person name="Priest M."/>
            <person name="Roberts A."/>
            <person name="Saif S."/>
            <person name="Shea T."/>
            <person name="Sisk P."/>
            <person name="Sykes S."/>
            <person name="Wortman J."/>
            <person name="Nusbaum C."/>
            <person name="Birren B."/>
        </authorList>
    </citation>
    <scope>NUCLEOTIDE SEQUENCE [LARGE SCALE GENOMIC DNA]</scope>
    <source>
        <strain evidence="1 2">90B8</strain>
    </source>
</reference>
<dbReference type="HOGENOM" id="CLU_2933046_0_0_9"/>
<evidence type="ECO:0000313" key="2">
    <source>
        <dbReference type="Proteomes" id="UP000013041"/>
    </source>
</evidence>
<gene>
    <name evidence="1" type="ORF">HMPREF1097_01829</name>
</gene>
<organism evidence="1 2">
    <name type="scientific">Enterocloster bolteae 90B8</name>
    <dbReference type="NCBI Taxonomy" id="997897"/>
    <lineage>
        <taxon>Bacteria</taxon>
        <taxon>Bacillati</taxon>
        <taxon>Bacillota</taxon>
        <taxon>Clostridia</taxon>
        <taxon>Lachnospirales</taxon>
        <taxon>Lachnospiraceae</taxon>
        <taxon>Enterocloster</taxon>
    </lineage>
</organism>
<protein>
    <submittedName>
        <fullName evidence="1">Uncharacterized protein</fullName>
    </submittedName>
</protein>
<evidence type="ECO:0000313" key="1">
    <source>
        <dbReference type="EMBL" id="ENZ40366.1"/>
    </source>
</evidence>
<comment type="caution">
    <text evidence="1">The sequence shown here is derived from an EMBL/GenBank/DDBJ whole genome shotgun (WGS) entry which is preliminary data.</text>
</comment>
<dbReference type="Proteomes" id="UP000013041">
    <property type="component" value="Unassembled WGS sequence"/>
</dbReference>
<dbReference type="EMBL" id="AGYG01000013">
    <property type="protein sequence ID" value="ENZ40366.1"/>
    <property type="molecule type" value="Genomic_DNA"/>
</dbReference>
<name>N9ZKI1_9FIRM</name>
<proteinExistence type="predicted"/>